<evidence type="ECO:0000313" key="3">
    <source>
        <dbReference type="EMBL" id="NGO45943.1"/>
    </source>
</evidence>
<sequence>MGERHDAPTLEDLLAAAVRADSLDPGAEDRALAAFRTARQSGAHGARTRWRDDWRPRAHRRLGRSLRATLAALMVSATLGGVAIASIGSIGPSDDGRDVPRPSKSAPDRTSEDPAAGPGTPGQSDGFSATPSDRPPPARDHEAGPSGQPVKKPGSPDPRTGDRSATPNQPASPSQSATPNQPPHSNQPATPNQPTNPSEPGKAATPSENSGDGSTKGPKN</sequence>
<evidence type="ECO:0000256" key="1">
    <source>
        <dbReference type="SAM" id="MobiDB-lite"/>
    </source>
</evidence>
<proteinExistence type="predicted"/>
<evidence type="ECO:0000256" key="2">
    <source>
        <dbReference type="SAM" id="Phobius"/>
    </source>
</evidence>
<protein>
    <submittedName>
        <fullName evidence="3">Uncharacterized protein</fullName>
    </submittedName>
</protein>
<organism evidence="3 4">
    <name type="scientific">Streptomyces ureilyticus</name>
    <dbReference type="NCBI Taxonomy" id="1775131"/>
    <lineage>
        <taxon>Bacteria</taxon>
        <taxon>Bacillati</taxon>
        <taxon>Actinomycetota</taxon>
        <taxon>Actinomycetes</taxon>
        <taxon>Kitasatosporales</taxon>
        <taxon>Streptomycetaceae</taxon>
        <taxon>Streptomyces</taxon>
    </lineage>
</organism>
<feature type="compositionally biased region" description="Basic and acidic residues" evidence="1">
    <location>
        <begin position="94"/>
        <end position="112"/>
    </location>
</feature>
<reference evidence="3 4" key="1">
    <citation type="submission" date="2020-02" db="EMBL/GenBank/DDBJ databases">
        <title>Whole-genome analyses of novel actinobacteria.</title>
        <authorList>
            <person name="Sahin N."/>
            <person name="Tokatli A."/>
        </authorList>
    </citation>
    <scope>NUCLEOTIDE SEQUENCE [LARGE SCALE GENOMIC DNA]</scope>
    <source>
        <strain evidence="3 4">YC419</strain>
    </source>
</reference>
<keyword evidence="2" id="KW-0472">Membrane</keyword>
<feature type="transmembrane region" description="Helical" evidence="2">
    <location>
        <begin position="70"/>
        <end position="91"/>
    </location>
</feature>
<feature type="compositionally biased region" description="Polar residues" evidence="1">
    <location>
        <begin position="163"/>
        <end position="179"/>
    </location>
</feature>
<name>A0ABX0DVJ0_9ACTN</name>
<dbReference type="RefSeq" id="WP_165342484.1">
    <property type="nucleotide sequence ID" value="NZ_JAAKZX010000109.1"/>
</dbReference>
<keyword evidence="4" id="KW-1185">Reference proteome</keyword>
<keyword evidence="2" id="KW-0812">Transmembrane</keyword>
<comment type="caution">
    <text evidence="3">The sequence shown here is derived from an EMBL/GenBank/DDBJ whole genome shotgun (WGS) entry which is preliminary data.</text>
</comment>
<feature type="compositionally biased region" description="Low complexity" evidence="1">
    <location>
        <begin position="186"/>
        <end position="196"/>
    </location>
</feature>
<accession>A0ABX0DVJ0</accession>
<dbReference type="Proteomes" id="UP001518140">
    <property type="component" value="Unassembled WGS sequence"/>
</dbReference>
<keyword evidence="2" id="KW-1133">Transmembrane helix</keyword>
<feature type="region of interest" description="Disordered" evidence="1">
    <location>
        <begin position="86"/>
        <end position="220"/>
    </location>
</feature>
<feature type="compositionally biased region" description="Polar residues" evidence="1">
    <location>
        <begin position="121"/>
        <end position="131"/>
    </location>
</feature>
<evidence type="ECO:0000313" key="4">
    <source>
        <dbReference type="Proteomes" id="UP001518140"/>
    </source>
</evidence>
<dbReference type="EMBL" id="JAAKZX010000109">
    <property type="protein sequence ID" value="NGO45943.1"/>
    <property type="molecule type" value="Genomic_DNA"/>
</dbReference>
<gene>
    <name evidence="3" type="ORF">G6048_28675</name>
</gene>